<keyword evidence="1" id="KW-1133">Transmembrane helix</keyword>
<comment type="caution">
    <text evidence="2">The sequence shown here is derived from an EMBL/GenBank/DDBJ whole genome shotgun (WGS) entry which is preliminary data.</text>
</comment>
<evidence type="ECO:0008006" key="4">
    <source>
        <dbReference type="Google" id="ProtNLM"/>
    </source>
</evidence>
<evidence type="ECO:0000313" key="3">
    <source>
        <dbReference type="Proteomes" id="UP001499843"/>
    </source>
</evidence>
<gene>
    <name evidence="2" type="ORF">GCM10009850_031520</name>
</gene>
<dbReference type="Proteomes" id="UP001499843">
    <property type="component" value="Unassembled WGS sequence"/>
</dbReference>
<dbReference type="EMBL" id="BAAAQX010000007">
    <property type="protein sequence ID" value="GAA2207694.1"/>
    <property type="molecule type" value="Genomic_DNA"/>
</dbReference>
<evidence type="ECO:0000256" key="1">
    <source>
        <dbReference type="SAM" id="Phobius"/>
    </source>
</evidence>
<organism evidence="2 3">
    <name type="scientific">Nonomuraea monospora</name>
    <dbReference type="NCBI Taxonomy" id="568818"/>
    <lineage>
        <taxon>Bacteria</taxon>
        <taxon>Bacillati</taxon>
        <taxon>Actinomycetota</taxon>
        <taxon>Actinomycetes</taxon>
        <taxon>Streptosporangiales</taxon>
        <taxon>Streptosporangiaceae</taxon>
        <taxon>Nonomuraea</taxon>
    </lineage>
</organism>
<reference evidence="2 3" key="1">
    <citation type="journal article" date="2019" name="Int. J. Syst. Evol. Microbiol.">
        <title>The Global Catalogue of Microorganisms (GCM) 10K type strain sequencing project: providing services to taxonomists for standard genome sequencing and annotation.</title>
        <authorList>
            <consortium name="The Broad Institute Genomics Platform"/>
            <consortium name="The Broad Institute Genome Sequencing Center for Infectious Disease"/>
            <person name="Wu L."/>
            <person name="Ma J."/>
        </authorList>
    </citation>
    <scope>NUCLEOTIDE SEQUENCE [LARGE SCALE GENOMIC DNA]</scope>
    <source>
        <strain evidence="2 3">JCM 16114</strain>
    </source>
</reference>
<keyword evidence="3" id="KW-1185">Reference proteome</keyword>
<feature type="transmembrane region" description="Helical" evidence="1">
    <location>
        <begin position="34"/>
        <end position="55"/>
    </location>
</feature>
<dbReference type="InterPro" id="IPR045713">
    <property type="entry name" value="DUF6069"/>
</dbReference>
<dbReference type="Pfam" id="PF19545">
    <property type="entry name" value="DUF6069"/>
    <property type="match status" value="1"/>
</dbReference>
<feature type="transmembrane region" description="Helical" evidence="1">
    <location>
        <begin position="75"/>
        <end position="95"/>
    </location>
</feature>
<name>A0ABN3CF16_9ACTN</name>
<proteinExistence type="predicted"/>
<accession>A0ABN3CF16</accession>
<evidence type="ECO:0000313" key="2">
    <source>
        <dbReference type="EMBL" id="GAA2207694.1"/>
    </source>
</evidence>
<protein>
    <recommendedName>
        <fullName evidence="4">Integral membrane protein</fullName>
    </recommendedName>
</protein>
<feature type="transmembrane region" description="Helical" evidence="1">
    <location>
        <begin position="102"/>
        <end position="121"/>
    </location>
</feature>
<sequence>MTMEYSRYDGEPQLAPASPPPPVIDMRRLWGGGLATALVAALVAWVAVLIARAVFHAELLTPESRGLTRASGTTLYVISAGAGALIATLILLLMVALTPRPLAYFGWIIGLITVACAVLPFTVEAPLLDQLLTGFANLAVGLVILTLLPKVGYSTIRPGQPAPPPRLQ</sequence>
<keyword evidence="1" id="KW-0812">Transmembrane</keyword>
<keyword evidence="1" id="KW-0472">Membrane</keyword>
<feature type="transmembrane region" description="Helical" evidence="1">
    <location>
        <begin position="127"/>
        <end position="148"/>
    </location>
</feature>
<dbReference type="RefSeq" id="WP_344475139.1">
    <property type="nucleotide sequence ID" value="NZ_BAAAQX010000007.1"/>
</dbReference>